<comment type="caution">
    <text evidence="3">The sequence shown here is derived from an EMBL/GenBank/DDBJ whole genome shotgun (WGS) entry which is preliminary data.</text>
</comment>
<dbReference type="SUPFAM" id="SSF56801">
    <property type="entry name" value="Acetyl-CoA synthetase-like"/>
    <property type="match status" value="1"/>
</dbReference>
<feature type="region of interest" description="Disordered" evidence="1">
    <location>
        <begin position="1"/>
        <end position="20"/>
    </location>
</feature>
<dbReference type="GO" id="GO:0031177">
    <property type="term" value="F:phosphopantetheine binding"/>
    <property type="evidence" value="ECO:0007669"/>
    <property type="project" value="TreeGrafter"/>
</dbReference>
<feature type="non-terminal residue" evidence="3">
    <location>
        <position position="1"/>
    </location>
</feature>
<evidence type="ECO:0000313" key="4">
    <source>
        <dbReference type="Proteomes" id="UP000664167"/>
    </source>
</evidence>
<name>A0A939FG54_9ACTN</name>
<dbReference type="PANTHER" id="PTHR45527">
    <property type="entry name" value="NONRIBOSOMAL PEPTIDE SYNTHETASE"/>
    <property type="match status" value="1"/>
</dbReference>
<accession>A0A939FG54</accession>
<dbReference type="GO" id="GO:0044550">
    <property type="term" value="P:secondary metabolite biosynthetic process"/>
    <property type="evidence" value="ECO:0007669"/>
    <property type="project" value="TreeGrafter"/>
</dbReference>
<dbReference type="Gene3D" id="3.40.50.12780">
    <property type="entry name" value="N-terminal domain of ligase-like"/>
    <property type="match status" value="1"/>
</dbReference>
<dbReference type="GO" id="GO:0043041">
    <property type="term" value="P:amino acid activation for nonribosomal peptide biosynthetic process"/>
    <property type="evidence" value="ECO:0007669"/>
    <property type="project" value="TreeGrafter"/>
</dbReference>
<keyword evidence="4" id="KW-1185">Reference proteome</keyword>
<feature type="non-terminal residue" evidence="3">
    <location>
        <position position="106"/>
    </location>
</feature>
<dbReference type="PANTHER" id="PTHR45527:SF1">
    <property type="entry name" value="FATTY ACID SYNTHASE"/>
    <property type="match status" value="1"/>
</dbReference>
<organism evidence="3 4">
    <name type="scientific">Streptomyces beijiangensis</name>
    <dbReference type="NCBI Taxonomy" id="163361"/>
    <lineage>
        <taxon>Bacteria</taxon>
        <taxon>Bacillati</taxon>
        <taxon>Actinomycetota</taxon>
        <taxon>Actinomycetes</taxon>
        <taxon>Kitasatosporales</taxon>
        <taxon>Streptomycetaceae</taxon>
        <taxon>Streptomyces</taxon>
    </lineage>
</organism>
<dbReference type="AlphaFoldDB" id="A0A939FG54"/>
<dbReference type="EMBL" id="JAFLRJ010001043">
    <property type="protein sequence ID" value="MBO0517957.1"/>
    <property type="molecule type" value="Genomic_DNA"/>
</dbReference>
<feature type="domain" description="AMP-dependent synthetase/ligase" evidence="2">
    <location>
        <begin position="32"/>
        <end position="106"/>
    </location>
</feature>
<sequence>LDVVSGAEREQVLNAPDDTAAPLPGLTVPQLFARQVERDPAAVAGDQGDGTLSYQELDERSDRLAGALRRRQIGPGSVVAVALPRSAGLPAALLRVVKAGAACLPV</sequence>
<dbReference type="InterPro" id="IPR000873">
    <property type="entry name" value="AMP-dep_synth/lig_dom"/>
</dbReference>
<dbReference type="Proteomes" id="UP000664167">
    <property type="component" value="Unassembled WGS sequence"/>
</dbReference>
<proteinExistence type="predicted"/>
<dbReference type="RefSeq" id="WP_206969788.1">
    <property type="nucleotide sequence ID" value="NZ_JAFLRJ010001043.1"/>
</dbReference>
<dbReference type="GO" id="GO:0005737">
    <property type="term" value="C:cytoplasm"/>
    <property type="evidence" value="ECO:0007669"/>
    <property type="project" value="TreeGrafter"/>
</dbReference>
<dbReference type="InterPro" id="IPR042099">
    <property type="entry name" value="ANL_N_sf"/>
</dbReference>
<gene>
    <name evidence="3" type="ORF">J0695_40460</name>
</gene>
<reference evidence="3" key="1">
    <citation type="submission" date="2021-03" db="EMBL/GenBank/DDBJ databases">
        <title>Streptomyces poriferae sp. nov., a novel marine sponge-derived Actinobacteria species with anti-MRSA activity.</title>
        <authorList>
            <person name="Sandoval-Powers M."/>
            <person name="Kralova S."/>
            <person name="Nguyen G.-S."/>
            <person name="Fawwal D."/>
            <person name="Degnes K."/>
            <person name="Klinkenberg G."/>
            <person name="Sletta H."/>
            <person name="Wentzel A."/>
            <person name="Liles M.R."/>
        </authorList>
    </citation>
    <scope>NUCLEOTIDE SEQUENCE</scope>
    <source>
        <strain evidence="3">DSM 41794</strain>
    </source>
</reference>
<evidence type="ECO:0000313" key="3">
    <source>
        <dbReference type="EMBL" id="MBO0517957.1"/>
    </source>
</evidence>
<evidence type="ECO:0000256" key="1">
    <source>
        <dbReference type="SAM" id="MobiDB-lite"/>
    </source>
</evidence>
<dbReference type="Pfam" id="PF00501">
    <property type="entry name" value="AMP-binding"/>
    <property type="match status" value="1"/>
</dbReference>
<evidence type="ECO:0000259" key="2">
    <source>
        <dbReference type="Pfam" id="PF00501"/>
    </source>
</evidence>
<protein>
    <submittedName>
        <fullName evidence="3">AMP-binding protein</fullName>
    </submittedName>
</protein>